<dbReference type="OrthoDB" id="10624891at2759"/>
<dbReference type="GO" id="GO:0008270">
    <property type="term" value="F:zinc ion binding"/>
    <property type="evidence" value="ECO:0007669"/>
    <property type="project" value="InterPro"/>
</dbReference>
<dbReference type="AlphaFoldDB" id="A0A9N9T0R5"/>
<gene>
    <name evidence="2" type="ORF">DIABBA_LOCUS6798</name>
</gene>
<dbReference type="Proteomes" id="UP001153709">
    <property type="component" value="Chromosome 4"/>
</dbReference>
<accession>A0A9N9T0R5</accession>
<protein>
    <recommendedName>
        <fullName evidence="1">ZAD domain-containing protein</fullName>
    </recommendedName>
</protein>
<evidence type="ECO:0000259" key="1">
    <source>
        <dbReference type="SMART" id="SM00868"/>
    </source>
</evidence>
<dbReference type="InterPro" id="IPR012934">
    <property type="entry name" value="Znf_AD"/>
</dbReference>
<name>A0A9N9T0R5_DIABA</name>
<proteinExistence type="predicted"/>
<reference evidence="2" key="1">
    <citation type="submission" date="2022-01" db="EMBL/GenBank/DDBJ databases">
        <authorList>
            <person name="King R."/>
        </authorList>
    </citation>
    <scope>NUCLEOTIDE SEQUENCE</scope>
</reference>
<organism evidence="2 3">
    <name type="scientific">Diabrotica balteata</name>
    <name type="common">Banded cucumber beetle</name>
    <dbReference type="NCBI Taxonomy" id="107213"/>
    <lineage>
        <taxon>Eukaryota</taxon>
        <taxon>Metazoa</taxon>
        <taxon>Ecdysozoa</taxon>
        <taxon>Arthropoda</taxon>
        <taxon>Hexapoda</taxon>
        <taxon>Insecta</taxon>
        <taxon>Pterygota</taxon>
        <taxon>Neoptera</taxon>
        <taxon>Endopterygota</taxon>
        <taxon>Coleoptera</taxon>
        <taxon>Polyphaga</taxon>
        <taxon>Cucujiformia</taxon>
        <taxon>Chrysomeloidea</taxon>
        <taxon>Chrysomelidae</taxon>
        <taxon>Galerucinae</taxon>
        <taxon>Diabroticina</taxon>
        <taxon>Diabroticites</taxon>
        <taxon>Diabrotica</taxon>
    </lineage>
</organism>
<keyword evidence="3" id="KW-1185">Reference proteome</keyword>
<feature type="domain" description="ZAD" evidence="1">
    <location>
        <begin position="139"/>
        <end position="230"/>
    </location>
</feature>
<evidence type="ECO:0000313" key="2">
    <source>
        <dbReference type="EMBL" id="CAG9833391.1"/>
    </source>
</evidence>
<sequence>MGSSRRRLCSGRKSRRRLRKFYINKQFPESGENRKDIEQDFTYCILDKSEKILAEPAVATASRAEIRMSPSKRPRPRKRRAIALRNLRSKKATLNKSFPSNNSLHQGSVETSTLPSCSVDSHSVPVEIDPTDCITGKLYCRLCFKFVSRTQLVCLGPFHDKMYPVRSDDFKRNKILQSNMYIKMIDALMPEFDHDIIENPVMCSYCSAKLEKAFNFLEMCMNNQKLIKQYKESFCLNGESVTFEEITLVRRFQKRDPLVKKRGIVLKCKIK</sequence>
<dbReference type="GO" id="GO:0005634">
    <property type="term" value="C:nucleus"/>
    <property type="evidence" value="ECO:0007669"/>
    <property type="project" value="InterPro"/>
</dbReference>
<dbReference type="SMART" id="SM00868">
    <property type="entry name" value="zf-AD"/>
    <property type="match status" value="1"/>
</dbReference>
<evidence type="ECO:0000313" key="3">
    <source>
        <dbReference type="Proteomes" id="UP001153709"/>
    </source>
</evidence>
<dbReference type="EMBL" id="OU898279">
    <property type="protein sequence ID" value="CAG9833391.1"/>
    <property type="molecule type" value="Genomic_DNA"/>
</dbReference>